<proteinExistence type="inferred from homology"/>
<comment type="catalytic activity">
    <reaction evidence="6">
        <text>arsenic triglutathione + [thioredoxin]-dithiol + S-adenosyl-L-methionine + 2 H2O = methylarsonous acid + [thioredoxin]-disulfide + 3 glutathione + S-adenosyl-L-homocysteine + H(+)</text>
        <dbReference type="Rhea" id="RHEA:69460"/>
        <dbReference type="Rhea" id="RHEA-COMP:10698"/>
        <dbReference type="Rhea" id="RHEA-COMP:10700"/>
        <dbReference type="ChEBI" id="CHEBI:15377"/>
        <dbReference type="ChEBI" id="CHEBI:15378"/>
        <dbReference type="ChEBI" id="CHEBI:17826"/>
        <dbReference type="ChEBI" id="CHEBI:29950"/>
        <dbReference type="ChEBI" id="CHEBI:50058"/>
        <dbReference type="ChEBI" id="CHEBI:57856"/>
        <dbReference type="ChEBI" id="CHEBI:57925"/>
        <dbReference type="ChEBI" id="CHEBI:59789"/>
        <dbReference type="ChEBI" id="CHEBI:183640"/>
        <dbReference type="EC" id="2.1.1.137"/>
    </reaction>
</comment>
<keyword evidence="2" id="KW-0949">S-adenosyl-L-methionine</keyword>
<dbReference type="PANTHER" id="PTHR43675:SF8">
    <property type="entry name" value="ARSENITE METHYLTRANSFERASE"/>
    <property type="match status" value="1"/>
</dbReference>
<evidence type="ECO:0000256" key="2">
    <source>
        <dbReference type="ARBA" id="ARBA00022691"/>
    </source>
</evidence>
<dbReference type="EMBL" id="RFAQ01000030">
    <property type="protein sequence ID" value="RMD00274.1"/>
    <property type="molecule type" value="Genomic_DNA"/>
</dbReference>
<comment type="catalytic activity">
    <reaction evidence="7">
        <text>arsenic triglutathione + 2 [thioredoxin]-dithiol + 2 S-adenosyl-L-methionine + H2O = dimethylarsinous acid + 2 [thioredoxin]-disulfide + 3 glutathione + 2 S-adenosyl-L-homocysteine + 2 H(+)</text>
        <dbReference type="Rhea" id="RHEA:69464"/>
        <dbReference type="Rhea" id="RHEA-COMP:10698"/>
        <dbReference type="Rhea" id="RHEA-COMP:10700"/>
        <dbReference type="ChEBI" id="CHEBI:15377"/>
        <dbReference type="ChEBI" id="CHEBI:15378"/>
        <dbReference type="ChEBI" id="CHEBI:23808"/>
        <dbReference type="ChEBI" id="CHEBI:29950"/>
        <dbReference type="ChEBI" id="CHEBI:50058"/>
        <dbReference type="ChEBI" id="CHEBI:57856"/>
        <dbReference type="ChEBI" id="CHEBI:57925"/>
        <dbReference type="ChEBI" id="CHEBI:59789"/>
        <dbReference type="ChEBI" id="CHEBI:183640"/>
        <dbReference type="EC" id="2.1.1.137"/>
    </reaction>
</comment>
<accession>A0A3M0SPF0</accession>
<comment type="similarity">
    <text evidence="3">Belongs to the methyltransferase superfamily. Arsenite methyltransferase family.</text>
</comment>
<comment type="catalytic activity">
    <reaction evidence="8">
        <text>arsenic triglutathione + 3 [thioredoxin]-dithiol + 3 S-adenosyl-L-methionine = trimethylarsine + 3 [thioredoxin]-disulfide + 3 glutathione + 3 S-adenosyl-L-homocysteine + 3 H(+)</text>
        <dbReference type="Rhea" id="RHEA:69432"/>
        <dbReference type="Rhea" id="RHEA-COMP:10698"/>
        <dbReference type="Rhea" id="RHEA-COMP:10700"/>
        <dbReference type="ChEBI" id="CHEBI:15378"/>
        <dbReference type="ChEBI" id="CHEBI:27130"/>
        <dbReference type="ChEBI" id="CHEBI:29950"/>
        <dbReference type="ChEBI" id="CHEBI:50058"/>
        <dbReference type="ChEBI" id="CHEBI:57856"/>
        <dbReference type="ChEBI" id="CHEBI:57925"/>
        <dbReference type="ChEBI" id="CHEBI:59789"/>
        <dbReference type="ChEBI" id="CHEBI:183640"/>
        <dbReference type="EC" id="2.1.1.137"/>
    </reaction>
</comment>
<sequence>MFNNKEEVRGHIRKRYANVAKNASKGCGCGSGCCGENENTLEYNPNYIEEVSSKIGYTKSDLANVPQDANMGLGCGNPIAIAGLKEGEAVLDLGSGGGFDCFLARRQVGESGYVIGVDMTPEMIQLSRKNAEKSKYTNVEFRLGEIEHLPVSDKSIDVIISNCVINLSLDKEQVFREAYRVLKLGGRLSISDVVATAELPENIRQDLSMISGCMAGAEYIDNIRAMLEKVEFKDIKMIPKDNSKEIIKSWAPNTNIEDYVASFIIEAKKE</sequence>
<evidence type="ECO:0000256" key="1">
    <source>
        <dbReference type="ARBA" id="ARBA00022679"/>
    </source>
</evidence>
<dbReference type="NCBIfam" id="NF008823">
    <property type="entry name" value="PRK11873.1"/>
    <property type="match status" value="1"/>
</dbReference>
<dbReference type="SUPFAM" id="SSF53335">
    <property type="entry name" value="S-adenosyl-L-methionine-dependent methyltransferases"/>
    <property type="match status" value="1"/>
</dbReference>
<dbReference type="CDD" id="cd02440">
    <property type="entry name" value="AdoMet_MTases"/>
    <property type="match status" value="1"/>
</dbReference>
<evidence type="ECO:0000313" key="11">
    <source>
        <dbReference type="Proteomes" id="UP000277999"/>
    </source>
</evidence>
<dbReference type="PANTHER" id="PTHR43675">
    <property type="entry name" value="ARSENITE METHYLTRANSFERASE"/>
    <property type="match status" value="1"/>
</dbReference>
<dbReference type="AlphaFoldDB" id="A0A3M0SPF0"/>
<gene>
    <name evidence="10" type="ORF">D9O40_10620</name>
</gene>
<evidence type="ECO:0000256" key="5">
    <source>
        <dbReference type="ARBA" id="ARBA00034545"/>
    </source>
</evidence>
<dbReference type="Pfam" id="PF13847">
    <property type="entry name" value="Methyltransf_31"/>
    <property type="match status" value="1"/>
</dbReference>
<evidence type="ECO:0000313" key="10">
    <source>
        <dbReference type="EMBL" id="RMD00274.1"/>
    </source>
</evidence>
<comment type="caution">
    <text evidence="10">The sequence shown here is derived from an EMBL/GenBank/DDBJ whole genome shotgun (WGS) entry which is preliminary data.</text>
</comment>
<dbReference type="RefSeq" id="WP_122059280.1">
    <property type="nucleotide sequence ID" value="NZ_RFAQ01000030.1"/>
</dbReference>
<evidence type="ECO:0000259" key="9">
    <source>
        <dbReference type="Pfam" id="PF13847"/>
    </source>
</evidence>
<evidence type="ECO:0000256" key="8">
    <source>
        <dbReference type="ARBA" id="ARBA00048428"/>
    </source>
</evidence>
<evidence type="ECO:0000256" key="3">
    <source>
        <dbReference type="ARBA" id="ARBA00034487"/>
    </source>
</evidence>
<organism evidence="10 11">
    <name type="scientific">Clostridium autoethanogenum</name>
    <dbReference type="NCBI Taxonomy" id="84023"/>
    <lineage>
        <taxon>Bacteria</taxon>
        <taxon>Bacillati</taxon>
        <taxon>Bacillota</taxon>
        <taxon>Clostridia</taxon>
        <taxon>Eubacteriales</taxon>
        <taxon>Clostridiaceae</taxon>
        <taxon>Clostridium</taxon>
    </lineage>
</organism>
<evidence type="ECO:0000256" key="7">
    <source>
        <dbReference type="ARBA" id="ARBA00047943"/>
    </source>
</evidence>
<name>A0A3M0SPF0_9CLOT</name>
<reference evidence="10 11" key="1">
    <citation type="submission" date="2018-10" db="EMBL/GenBank/DDBJ databases">
        <title>Genome-centric metagenomics revealed C2 chemical producing, CO utilizing Clostridium with novel acetogenic gene cluster.</title>
        <authorList>
            <person name="Kang H."/>
            <person name="Park B."/>
            <person name="Choi I.G."/>
            <person name="Chang I.S."/>
        </authorList>
    </citation>
    <scope>NUCLEOTIDE SEQUENCE [LARGE SCALE GENOMIC DNA]</scope>
    <source>
        <strain evidence="10 11">H21-9</strain>
    </source>
</reference>
<dbReference type="Gene3D" id="3.40.50.150">
    <property type="entry name" value="Vaccinia Virus protein VP39"/>
    <property type="match status" value="1"/>
</dbReference>
<feature type="domain" description="Methyltransferase" evidence="9">
    <location>
        <begin position="85"/>
        <end position="229"/>
    </location>
</feature>
<protein>
    <recommendedName>
        <fullName evidence="5">Arsenite methyltransferase</fullName>
        <ecNumber evidence="4">2.1.1.137</ecNumber>
    </recommendedName>
</protein>
<keyword evidence="1 10" id="KW-0808">Transferase</keyword>
<evidence type="ECO:0000256" key="6">
    <source>
        <dbReference type="ARBA" id="ARBA00047941"/>
    </source>
</evidence>
<dbReference type="GO" id="GO:0032259">
    <property type="term" value="P:methylation"/>
    <property type="evidence" value="ECO:0007669"/>
    <property type="project" value="UniProtKB-KW"/>
</dbReference>
<keyword evidence="10" id="KW-0489">Methyltransferase</keyword>
<dbReference type="InterPro" id="IPR029063">
    <property type="entry name" value="SAM-dependent_MTases_sf"/>
</dbReference>
<dbReference type="InterPro" id="IPR026669">
    <property type="entry name" value="Arsenite_MeTrfase-like"/>
</dbReference>
<dbReference type="InterPro" id="IPR025714">
    <property type="entry name" value="Methyltranfer_dom"/>
</dbReference>
<evidence type="ECO:0000256" key="4">
    <source>
        <dbReference type="ARBA" id="ARBA00034521"/>
    </source>
</evidence>
<dbReference type="EC" id="2.1.1.137" evidence="4"/>
<dbReference type="GO" id="GO:0030791">
    <property type="term" value="F:arsenite methyltransferase activity"/>
    <property type="evidence" value="ECO:0007669"/>
    <property type="project" value="UniProtKB-EC"/>
</dbReference>
<dbReference type="Proteomes" id="UP000277999">
    <property type="component" value="Unassembled WGS sequence"/>
</dbReference>